<evidence type="ECO:0000313" key="1">
    <source>
        <dbReference type="EMBL" id="MEQ2181034.1"/>
    </source>
</evidence>
<proteinExistence type="predicted"/>
<keyword evidence="2" id="KW-1185">Reference proteome</keyword>
<comment type="caution">
    <text evidence="1">The sequence shown here is derived from an EMBL/GenBank/DDBJ whole genome shotgun (WGS) entry which is preliminary data.</text>
</comment>
<gene>
    <name evidence="1" type="ORF">GOODEAATRI_007250</name>
</gene>
<reference evidence="1 2" key="1">
    <citation type="submission" date="2021-06" db="EMBL/GenBank/DDBJ databases">
        <authorList>
            <person name="Palmer J.M."/>
        </authorList>
    </citation>
    <scope>NUCLEOTIDE SEQUENCE [LARGE SCALE GENOMIC DNA]</scope>
    <source>
        <strain evidence="1 2">GA_2019</strain>
        <tissue evidence="1">Muscle</tissue>
    </source>
</reference>
<organism evidence="1 2">
    <name type="scientific">Goodea atripinnis</name>
    <dbReference type="NCBI Taxonomy" id="208336"/>
    <lineage>
        <taxon>Eukaryota</taxon>
        <taxon>Metazoa</taxon>
        <taxon>Chordata</taxon>
        <taxon>Craniata</taxon>
        <taxon>Vertebrata</taxon>
        <taxon>Euteleostomi</taxon>
        <taxon>Actinopterygii</taxon>
        <taxon>Neopterygii</taxon>
        <taxon>Teleostei</taxon>
        <taxon>Neoteleostei</taxon>
        <taxon>Acanthomorphata</taxon>
        <taxon>Ovalentaria</taxon>
        <taxon>Atherinomorphae</taxon>
        <taxon>Cyprinodontiformes</taxon>
        <taxon>Goodeidae</taxon>
        <taxon>Goodea</taxon>
    </lineage>
</organism>
<evidence type="ECO:0000313" key="2">
    <source>
        <dbReference type="Proteomes" id="UP001476798"/>
    </source>
</evidence>
<accession>A0ABV0PC40</accession>
<name>A0ABV0PC40_9TELE</name>
<protein>
    <submittedName>
        <fullName evidence="1">Uncharacterized protein</fullName>
    </submittedName>
</protein>
<dbReference type="Proteomes" id="UP001476798">
    <property type="component" value="Unassembled WGS sequence"/>
</dbReference>
<dbReference type="EMBL" id="JAHRIO010070327">
    <property type="protein sequence ID" value="MEQ2181034.1"/>
    <property type="molecule type" value="Genomic_DNA"/>
</dbReference>
<sequence length="105" mass="11517">MAPIQFNIRPIEDIGLGSDMALPRDSTAPLKFPTELVFNFRLSEGDNLLSDTFIKVCVILGVLREGEAVGDLQPVVDNQAQQDALNHLAALALFLVVLNNLQHHL</sequence>